<feature type="domain" description="IclR-ED" evidence="5">
    <location>
        <begin position="63"/>
        <end position="287"/>
    </location>
</feature>
<evidence type="ECO:0000256" key="3">
    <source>
        <dbReference type="ARBA" id="ARBA00023163"/>
    </source>
</evidence>
<evidence type="ECO:0000256" key="1">
    <source>
        <dbReference type="ARBA" id="ARBA00023015"/>
    </source>
</evidence>
<dbReference type="Gene3D" id="1.10.10.10">
    <property type="entry name" value="Winged helix-like DNA-binding domain superfamily/Winged helix DNA-binding domain"/>
    <property type="match status" value="1"/>
</dbReference>
<dbReference type="KEGG" id="mrh:MycrhN_6204"/>
<dbReference type="InterPro" id="IPR005471">
    <property type="entry name" value="Tscrpt_reg_IclR_N"/>
</dbReference>
<dbReference type="RefSeq" id="WP_014214401.1">
    <property type="nucleotide sequence ID" value="NC_016604.1"/>
</dbReference>
<protein>
    <submittedName>
        <fullName evidence="6">Transcriptional regulator</fullName>
    </submittedName>
</protein>
<dbReference type="InterPro" id="IPR029016">
    <property type="entry name" value="GAF-like_dom_sf"/>
</dbReference>
<evidence type="ECO:0000313" key="7">
    <source>
        <dbReference type="Proteomes" id="UP000005442"/>
    </source>
</evidence>
<dbReference type="Proteomes" id="UP000005442">
    <property type="component" value="Chromosome"/>
</dbReference>
<dbReference type="GO" id="GO:0003700">
    <property type="term" value="F:DNA-binding transcription factor activity"/>
    <property type="evidence" value="ECO:0007669"/>
    <property type="project" value="TreeGrafter"/>
</dbReference>
<name>G8RTV1_MYCRN</name>
<dbReference type="InterPro" id="IPR050707">
    <property type="entry name" value="HTH_MetabolicPath_Reg"/>
</dbReference>
<keyword evidence="1" id="KW-0805">Transcription regulation</keyword>
<keyword evidence="2" id="KW-0238">DNA-binding</keyword>
<organism evidence="6 7">
    <name type="scientific">Mycolicibacterium rhodesiae (strain NBB3)</name>
    <name type="common">Mycobacterium rhodesiae</name>
    <dbReference type="NCBI Taxonomy" id="710685"/>
    <lineage>
        <taxon>Bacteria</taxon>
        <taxon>Bacillati</taxon>
        <taxon>Actinomycetota</taxon>
        <taxon>Actinomycetes</taxon>
        <taxon>Mycobacteriales</taxon>
        <taxon>Mycobacteriaceae</taxon>
        <taxon>Mycolicibacterium</taxon>
    </lineage>
</organism>
<reference evidence="6 7" key="1">
    <citation type="submission" date="2011-12" db="EMBL/GenBank/DDBJ databases">
        <title>Complete sequence of Mycobacterium rhodesiae NBB3.</title>
        <authorList>
            <consortium name="US DOE Joint Genome Institute"/>
            <person name="Lucas S."/>
            <person name="Han J."/>
            <person name="Lapidus A."/>
            <person name="Cheng J.-F."/>
            <person name="Goodwin L."/>
            <person name="Pitluck S."/>
            <person name="Peters L."/>
            <person name="Mikhailova N."/>
            <person name="Gu W."/>
            <person name="Detter J.C."/>
            <person name="Han C."/>
            <person name="Tapia R."/>
            <person name="Land M."/>
            <person name="Hauser L."/>
            <person name="Kyrpides N."/>
            <person name="Ivanova N."/>
            <person name="Pagani I."/>
            <person name="Mattes T."/>
            <person name="Holmes A."/>
            <person name="Rutledge P."/>
            <person name="Paulsen I."/>
            <person name="Coleman N."/>
            <person name="Woyke T."/>
        </authorList>
    </citation>
    <scope>NUCLEOTIDE SEQUENCE [LARGE SCALE GENOMIC DNA]</scope>
    <source>
        <strain evidence="6 7">NBB3</strain>
    </source>
</reference>
<dbReference type="SUPFAM" id="SSF55781">
    <property type="entry name" value="GAF domain-like"/>
    <property type="match status" value="1"/>
</dbReference>
<keyword evidence="7" id="KW-1185">Reference proteome</keyword>
<dbReference type="SUPFAM" id="SSF46785">
    <property type="entry name" value="Winged helix' DNA-binding domain"/>
    <property type="match status" value="1"/>
</dbReference>
<dbReference type="AlphaFoldDB" id="G8RTV1"/>
<dbReference type="OrthoDB" id="7495200at2"/>
<sequence length="287" mass="31217">MRGAGSAPTERVLDVIELLSHPENRTMRFSDVVRDLDLSQATAHAILKTLADRGWVQRDPVDKTFSLGPALALIGARLDSARPLAKLAHEAARRLATMIDLPASVVERTGNDLVITAFEQPKGGALSSSPNERIPYTAPFGVAFAAWDTPDAQHAWIHRAATDDTELTRQLHDVLAQTRERGYDIDWMTPALAQAAHTIGSLSDHSLPVNMRSIIDQLRVEFTSAALTSDHDPRAPRPVATISAPVLDNNGHIQLVLGVHPVRAMTARDVARTVKPLLDEVARLSTT</sequence>
<evidence type="ECO:0000313" key="6">
    <source>
        <dbReference type="EMBL" id="AEV76664.1"/>
    </source>
</evidence>
<dbReference type="Gene3D" id="3.30.450.40">
    <property type="match status" value="1"/>
</dbReference>
<keyword evidence="3" id="KW-0804">Transcription</keyword>
<proteinExistence type="predicted"/>
<dbReference type="InterPro" id="IPR036390">
    <property type="entry name" value="WH_DNA-bd_sf"/>
</dbReference>
<dbReference type="SMART" id="SM00346">
    <property type="entry name" value="HTH_ICLR"/>
    <property type="match status" value="1"/>
</dbReference>
<evidence type="ECO:0000259" key="4">
    <source>
        <dbReference type="PROSITE" id="PS51077"/>
    </source>
</evidence>
<dbReference type="PANTHER" id="PTHR30136">
    <property type="entry name" value="HELIX-TURN-HELIX TRANSCRIPTIONAL REGULATOR, ICLR FAMILY"/>
    <property type="match status" value="1"/>
</dbReference>
<gene>
    <name evidence="6" type="ordered locus">MycrhN_6204</name>
</gene>
<dbReference type="HOGENOM" id="CLU_062618_5_1_11"/>
<dbReference type="EMBL" id="CP003169">
    <property type="protein sequence ID" value="AEV76664.1"/>
    <property type="molecule type" value="Genomic_DNA"/>
</dbReference>
<dbReference type="InterPro" id="IPR014757">
    <property type="entry name" value="Tscrpt_reg_IclR_C"/>
</dbReference>
<dbReference type="InterPro" id="IPR036388">
    <property type="entry name" value="WH-like_DNA-bd_sf"/>
</dbReference>
<dbReference type="PROSITE" id="PS51078">
    <property type="entry name" value="ICLR_ED"/>
    <property type="match status" value="1"/>
</dbReference>
<evidence type="ECO:0000259" key="5">
    <source>
        <dbReference type="PROSITE" id="PS51078"/>
    </source>
</evidence>
<dbReference type="Pfam" id="PF09339">
    <property type="entry name" value="HTH_IclR"/>
    <property type="match status" value="1"/>
</dbReference>
<evidence type="ECO:0000256" key="2">
    <source>
        <dbReference type="ARBA" id="ARBA00023125"/>
    </source>
</evidence>
<dbReference type="PATRIC" id="fig|710685.3.peg.6229"/>
<dbReference type="GO" id="GO:0045892">
    <property type="term" value="P:negative regulation of DNA-templated transcription"/>
    <property type="evidence" value="ECO:0007669"/>
    <property type="project" value="TreeGrafter"/>
</dbReference>
<dbReference type="PANTHER" id="PTHR30136:SF35">
    <property type="entry name" value="HTH-TYPE TRANSCRIPTIONAL REGULATOR RV1719"/>
    <property type="match status" value="1"/>
</dbReference>
<dbReference type="eggNOG" id="COG1414">
    <property type="taxonomic scope" value="Bacteria"/>
</dbReference>
<feature type="domain" description="HTH iclR-type" evidence="4">
    <location>
        <begin position="6"/>
        <end position="69"/>
    </location>
</feature>
<dbReference type="STRING" id="710685.MycrhN_6204"/>
<dbReference type="GO" id="GO:0003677">
    <property type="term" value="F:DNA binding"/>
    <property type="evidence" value="ECO:0007669"/>
    <property type="project" value="UniProtKB-KW"/>
</dbReference>
<dbReference type="PROSITE" id="PS51077">
    <property type="entry name" value="HTH_ICLR"/>
    <property type="match status" value="1"/>
</dbReference>
<accession>G8RTV1</accession>